<evidence type="ECO:0000256" key="4">
    <source>
        <dbReference type="ARBA" id="ARBA00023163"/>
    </source>
</evidence>
<proteinExistence type="inferred from homology"/>
<dbReference type="Gene3D" id="3.40.190.290">
    <property type="match status" value="1"/>
</dbReference>
<dbReference type="GO" id="GO:0005829">
    <property type="term" value="C:cytosol"/>
    <property type="evidence" value="ECO:0007669"/>
    <property type="project" value="TreeGrafter"/>
</dbReference>
<dbReference type="InterPro" id="IPR005119">
    <property type="entry name" value="LysR_subst-bd"/>
</dbReference>
<dbReference type="EMBL" id="FXBL01000004">
    <property type="protein sequence ID" value="SMH31452.1"/>
    <property type="molecule type" value="Genomic_DNA"/>
</dbReference>
<dbReference type="InterPro" id="IPR036388">
    <property type="entry name" value="WH-like_DNA-bd_sf"/>
</dbReference>
<sequence length="322" mass="36162">MPVHAPVLRYLDEVVRQGSIRRAASQLNVASSAVNRQILKLEAEIGVKLFERVGKRLVLTPAGEKLTLHVRKTMSEWDNALSEIKAISGESSAEVAIIALPAFLEKIVPEAIEEITAHYPKMRFNIFSTSPIDTVREMRSERHDIALLFANHHFRRYRLADRIDSSLGVVMGPGHPLASARQIALADCAEYPLILLNDPWELDATSEMEFVRNNAPFGSRIVTNSFNVMKEMLKRNLGIGFFAPIGFIDELLSRELVYVPFKSPDASGSTGLFVHEERAQEPHIKLFVATLNRRFATTQERIDALLHRGAEGRRRTKAAKQT</sequence>
<dbReference type="Gene3D" id="1.10.10.10">
    <property type="entry name" value="Winged helix-like DNA-binding domain superfamily/Winged helix DNA-binding domain"/>
    <property type="match status" value="1"/>
</dbReference>
<evidence type="ECO:0000256" key="1">
    <source>
        <dbReference type="ARBA" id="ARBA00009437"/>
    </source>
</evidence>
<feature type="domain" description="HTH lysR-type" evidence="5">
    <location>
        <begin position="1"/>
        <end position="60"/>
    </location>
</feature>
<gene>
    <name evidence="6" type="ORF">SAMN02982922_1165</name>
</gene>
<evidence type="ECO:0000313" key="7">
    <source>
        <dbReference type="Proteomes" id="UP000193083"/>
    </source>
</evidence>
<dbReference type="Pfam" id="PF03466">
    <property type="entry name" value="LysR_substrate"/>
    <property type="match status" value="1"/>
</dbReference>
<organism evidence="6 7">
    <name type="scientific">Mesorhizobium australicum</name>
    <dbReference type="NCBI Taxonomy" id="536018"/>
    <lineage>
        <taxon>Bacteria</taxon>
        <taxon>Pseudomonadati</taxon>
        <taxon>Pseudomonadota</taxon>
        <taxon>Alphaproteobacteria</taxon>
        <taxon>Hyphomicrobiales</taxon>
        <taxon>Phyllobacteriaceae</taxon>
        <taxon>Mesorhizobium</taxon>
    </lineage>
</organism>
<keyword evidence="4" id="KW-0804">Transcription</keyword>
<evidence type="ECO:0000259" key="5">
    <source>
        <dbReference type="PROSITE" id="PS50931"/>
    </source>
</evidence>
<dbReference type="Proteomes" id="UP000193083">
    <property type="component" value="Unassembled WGS sequence"/>
</dbReference>
<keyword evidence="3 6" id="KW-0238">DNA-binding</keyword>
<name>A0A1X7N3Q7_9HYPH</name>
<dbReference type="SUPFAM" id="SSF53850">
    <property type="entry name" value="Periplasmic binding protein-like II"/>
    <property type="match status" value="1"/>
</dbReference>
<dbReference type="Pfam" id="PF00126">
    <property type="entry name" value="HTH_1"/>
    <property type="match status" value="1"/>
</dbReference>
<dbReference type="OrthoDB" id="464481at2"/>
<comment type="similarity">
    <text evidence="1">Belongs to the LysR transcriptional regulatory family.</text>
</comment>
<dbReference type="GO" id="GO:0003677">
    <property type="term" value="F:DNA binding"/>
    <property type="evidence" value="ECO:0007669"/>
    <property type="project" value="UniProtKB-KW"/>
</dbReference>
<keyword evidence="2" id="KW-0805">Transcription regulation</keyword>
<keyword evidence="7" id="KW-1185">Reference proteome</keyword>
<evidence type="ECO:0000256" key="3">
    <source>
        <dbReference type="ARBA" id="ARBA00023125"/>
    </source>
</evidence>
<protein>
    <submittedName>
        <fullName evidence="6">DNA-binding transcriptional regulator, LysR family</fullName>
    </submittedName>
</protein>
<dbReference type="PROSITE" id="PS50931">
    <property type="entry name" value="HTH_LYSR"/>
    <property type="match status" value="1"/>
</dbReference>
<accession>A0A1X7N3Q7</accession>
<dbReference type="PRINTS" id="PR00039">
    <property type="entry name" value="HTHLYSR"/>
</dbReference>
<dbReference type="GO" id="GO:0003700">
    <property type="term" value="F:DNA-binding transcription factor activity"/>
    <property type="evidence" value="ECO:0007669"/>
    <property type="project" value="InterPro"/>
</dbReference>
<dbReference type="InterPro" id="IPR000847">
    <property type="entry name" value="LysR_HTH_N"/>
</dbReference>
<reference evidence="6 7" key="1">
    <citation type="submission" date="2017-04" db="EMBL/GenBank/DDBJ databases">
        <authorList>
            <person name="Afonso C.L."/>
            <person name="Miller P.J."/>
            <person name="Scott M.A."/>
            <person name="Spackman E."/>
            <person name="Goraichik I."/>
            <person name="Dimitrov K.M."/>
            <person name="Suarez D.L."/>
            <person name="Swayne D.E."/>
        </authorList>
    </citation>
    <scope>NUCLEOTIDE SEQUENCE [LARGE SCALE GENOMIC DNA]</scope>
    <source>
        <strain evidence="6 7">B5P</strain>
    </source>
</reference>
<dbReference type="InterPro" id="IPR050950">
    <property type="entry name" value="HTH-type_LysR_regulators"/>
</dbReference>
<dbReference type="InterPro" id="IPR036390">
    <property type="entry name" value="WH_DNA-bd_sf"/>
</dbReference>
<dbReference type="AlphaFoldDB" id="A0A1X7N3Q7"/>
<evidence type="ECO:0000256" key="2">
    <source>
        <dbReference type="ARBA" id="ARBA00023015"/>
    </source>
</evidence>
<evidence type="ECO:0000313" key="6">
    <source>
        <dbReference type="EMBL" id="SMH31452.1"/>
    </source>
</evidence>
<dbReference type="SUPFAM" id="SSF46785">
    <property type="entry name" value="Winged helix' DNA-binding domain"/>
    <property type="match status" value="1"/>
</dbReference>
<dbReference type="FunFam" id="1.10.10.10:FF:000001">
    <property type="entry name" value="LysR family transcriptional regulator"/>
    <property type="match status" value="1"/>
</dbReference>
<dbReference type="PANTHER" id="PTHR30419">
    <property type="entry name" value="HTH-TYPE TRANSCRIPTIONAL REGULATOR YBHD"/>
    <property type="match status" value="1"/>
</dbReference>